<protein>
    <submittedName>
        <fullName evidence="2">PABS domain-containing protein</fullName>
    </submittedName>
</protein>
<organism evidence="1 2">
    <name type="scientific">Acrobeloides nanus</name>
    <dbReference type="NCBI Taxonomy" id="290746"/>
    <lineage>
        <taxon>Eukaryota</taxon>
        <taxon>Metazoa</taxon>
        <taxon>Ecdysozoa</taxon>
        <taxon>Nematoda</taxon>
        <taxon>Chromadorea</taxon>
        <taxon>Rhabditida</taxon>
        <taxon>Tylenchina</taxon>
        <taxon>Cephalobomorpha</taxon>
        <taxon>Cephaloboidea</taxon>
        <taxon>Cephalobidae</taxon>
        <taxon>Acrobeloides</taxon>
    </lineage>
</organism>
<reference evidence="2" key="1">
    <citation type="submission" date="2022-11" db="UniProtKB">
        <authorList>
            <consortium name="WormBaseParasite"/>
        </authorList>
    </citation>
    <scope>IDENTIFICATION</scope>
</reference>
<evidence type="ECO:0000313" key="1">
    <source>
        <dbReference type="Proteomes" id="UP000887540"/>
    </source>
</evidence>
<dbReference type="AlphaFoldDB" id="A0A914E3B1"/>
<proteinExistence type="predicted"/>
<dbReference type="Gene3D" id="3.40.50.150">
    <property type="entry name" value="Vaccinia Virus protein VP39"/>
    <property type="match status" value="1"/>
</dbReference>
<keyword evidence="1" id="KW-1185">Reference proteome</keyword>
<dbReference type="SUPFAM" id="SSF53335">
    <property type="entry name" value="S-adenosyl-L-methionine-dependent methyltransferases"/>
    <property type="match status" value="1"/>
</dbReference>
<dbReference type="WBParaSite" id="ACRNAN_scaffold536.g15241.t1">
    <property type="protein sequence ID" value="ACRNAN_scaffold536.g15241.t1"/>
    <property type="gene ID" value="ACRNAN_scaffold536.g15241"/>
</dbReference>
<name>A0A914E3B1_9BILA</name>
<accession>A0A914E3B1</accession>
<dbReference type="InterPro" id="IPR029063">
    <property type="entry name" value="SAM-dependent_MTases_sf"/>
</dbReference>
<dbReference type="Proteomes" id="UP000887540">
    <property type="component" value="Unplaced"/>
</dbReference>
<evidence type="ECO:0000313" key="2">
    <source>
        <dbReference type="WBParaSite" id="ACRNAN_scaffold536.g15241.t1"/>
    </source>
</evidence>
<sequence>MCDKNNKTCFLIVDEELRPPPGMQNAKPIYMRKLLSNTMNDGALSATELIATPGETFTKENSKSWQVKKDGPVMPVSKVLIMAQFITGTIQSEFQPLNILMIGLGGSTVNNFFSQFATKPNITVIELDGIMEDISKKWFGLEETISHRIYIADGAKYLINRPDNSQKFDAIIIDACYNDPTSELICPVEVFRSVDIASHVKRNLAPMGTLSMNSISFSNQTDGFQKLIYNYRKHFGTCFYLSSFGNNIMTCTDRLLPALNEYELSRRFVGNVPSNFHRALMEQVQVIYDF</sequence>